<dbReference type="GO" id="GO:0016301">
    <property type="term" value="F:kinase activity"/>
    <property type="evidence" value="ECO:0007669"/>
    <property type="project" value="UniProtKB-KW"/>
</dbReference>
<protein>
    <submittedName>
        <fullName evidence="6">Diacylglycerol kinase, catalytic region</fullName>
    </submittedName>
</protein>
<dbReference type="InterPro" id="IPR016064">
    <property type="entry name" value="NAD/diacylglycerol_kinase_sf"/>
</dbReference>
<keyword evidence="2" id="KW-0547">Nucleotide-binding</keyword>
<dbReference type="Proteomes" id="UP000076128">
    <property type="component" value="Chromosome"/>
</dbReference>
<gene>
    <name evidence="6" type="ORF">AKL17_0123</name>
</gene>
<proteinExistence type="predicted"/>
<evidence type="ECO:0000256" key="1">
    <source>
        <dbReference type="ARBA" id="ARBA00022679"/>
    </source>
</evidence>
<evidence type="ECO:0000256" key="3">
    <source>
        <dbReference type="ARBA" id="ARBA00022777"/>
    </source>
</evidence>
<dbReference type="SMART" id="SM00046">
    <property type="entry name" value="DAGKc"/>
    <property type="match status" value="1"/>
</dbReference>
<organism evidence="6 7">
    <name type="scientific">Frigidibacter mobilis</name>
    <dbReference type="NCBI Taxonomy" id="1335048"/>
    <lineage>
        <taxon>Bacteria</taxon>
        <taxon>Pseudomonadati</taxon>
        <taxon>Pseudomonadota</taxon>
        <taxon>Alphaproteobacteria</taxon>
        <taxon>Rhodobacterales</taxon>
        <taxon>Paracoccaceae</taxon>
        <taxon>Frigidibacter</taxon>
    </lineage>
</organism>
<keyword evidence="1" id="KW-0808">Transferase</keyword>
<dbReference type="EMBL" id="CP012661">
    <property type="protein sequence ID" value="AMY67385.1"/>
    <property type="molecule type" value="Genomic_DNA"/>
</dbReference>
<accession>A0A159YYA5</accession>
<dbReference type="AlphaFoldDB" id="A0A159YYA5"/>
<evidence type="ECO:0000256" key="2">
    <source>
        <dbReference type="ARBA" id="ARBA00022741"/>
    </source>
</evidence>
<keyword evidence="3 6" id="KW-0418">Kinase</keyword>
<dbReference type="InterPro" id="IPR050187">
    <property type="entry name" value="Lipid_Phosphate_FormReg"/>
</dbReference>
<dbReference type="InterPro" id="IPR045540">
    <property type="entry name" value="YegS/DAGK_C"/>
</dbReference>
<feature type="domain" description="DAGKc" evidence="5">
    <location>
        <begin position="9"/>
        <end position="139"/>
    </location>
</feature>
<name>A0A159YYA5_9RHOB</name>
<dbReference type="KEGG" id="daa:AKL17_0123"/>
<dbReference type="InterPro" id="IPR001206">
    <property type="entry name" value="Diacylglycerol_kinase_cat_dom"/>
</dbReference>
<dbReference type="SUPFAM" id="SSF111331">
    <property type="entry name" value="NAD kinase/diacylglycerol kinase-like"/>
    <property type="match status" value="1"/>
</dbReference>
<keyword evidence="7" id="KW-1185">Reference proteome</keyword>
<dbReference type="PANTHER" id="PTHR12358">
    <property type="entry name" value="SPHINGOSINE KINASE"/>
    <property type="match status" value="1"/>
</dbReference>
<evidence type="ECO:0000313" key="6">
    <source>
        <dbReference type="EMBL" id="AMY67385.1"/>
    </source>
</evidence>
<dbReference type="STRING" id="1335048.AKL17_0123"/>
<dbReference type="PANTHER" id="PTHR12358:SF54">
    <property type="entry name" value="SPHINGOSINE KINASE RELATED PROTEIN"/>
    <property type="match status" value="1"/>
</dbReference>
<dbReference type="Pfam" id="PF00781">
    <property type="entry name" value="DAGK_cat"/>
    <property type="match status" value="1"/>
</dbReference>
<keyword evidence="4" id="KW-0067">ATP-binding</keyword>
<dbReference type="GO" id="GO:0005524">
    <property type="term" value="F:ATP binding"/>
    <property type="evidence" value="ECO:0007669"/>
    <property type="project" value="UniProtKB-KW"/>
</dbReference>
<evidence type="ECO:0000313" key="7">
    <source>
        <dbReference type="Proteomes" id="UP000076128"/>
    </source>
</evidence>
<dbReference type="Gene3D" id="3.40.50.10330">
    <property type="entry name" value="Probable inorganic polyphosphate/atp-NAD kinase, domain 1"/>
    <property type="match status" value="1"/>
</dbReference>
<dbReference type="PROSITE" id="PS50146">
    <property type="entry name" value="DAGK"/>
    <property type="match status" value="1"/>
</dbReference>
<reference evidence="6 7" key="1">
    <citation type="submission" date="2015-09" db="EMBL/GenBank/DDBJ databases">
        <title>Complete genome sequence of Defluviimonas alba cai42t isolated from an oilfield in Xinjiang.</title>
        <authorList>
            <person name="Geng S."/>
            <person name="Pan X."/>
            <person name="Wu X."/>
        </authorList>
    </citation>
    <scope>NUCLEOTIDE SEQUENCE [LARGE SCALE GENOMIC DNA]</scope>
    <source>
        <strain evidence="7">cai42</strain>
    </source>
</reference>
<sequence>MCPPEQGGTMQGPICIIANTGAGRKKAAKLHALLDPMIERIGGQPELRVIREGEDIAAAARAARAGGFATIIAAGGDGTVCAVAAELVGTDIAMGVLPMGTFNFFSRSLGFPEDPQEAVTALTEAEPRRIAVGEVNGQIFLNNASLGLYPAILESREAIYSRWGRSRMAAYWSVIRTIADFRRPSVMKVTIDGEARRLRTPMVFVAANGYQLDQFGLPGTDCLDRGQFAVFLAPDCSRGQLVRFAARLALRKARSETDFELLCGTEIVIETRKLRRTIARDGERGKMTGPLRFRMLPGALKVLAPVALAETSASVANRIAAEGPDAASGAAA</sequence>
<evidence type="ECO:0000259" key="5">
    <source>
        <dbReference type="PROSITE" id="PS50146"/>
    </source>
</evidence>
<dbReference type="Gene3D" id="2.60.200.40">
    <property type="match status" value="1"/>
</dbReference>
<dbReference type="Pfam" id="PF19279">
    <property type="entry name" value="YegS_C"/>
    <property type="match status" value="1"/>
</dbReference>
<evidence type="ECO:0000256" key="4">
    <source>
        <dbReference type="ARBA" id="ARBA00022840"/>
    </source>
</evidence>
<dbReference type="InterPro" id="IPR017438">
    <property type="entry name" value="ATP-NAD_kinase_N"/>
</dbReference>